<organism evidence="1">
    <name type="scientific">Fagus sylvatica</name>
    <name type="common">Beechnut</name>
    <dbReference type="NCBI Taxonomy" id="28930"/>
    <lineage>
        <taxon>Eukaryota</taxon>
        <taxon>Viridiplantae</taxon>
        <taxon>Streptophyta</taxon>
        <taxon>Embryophyta</taxon>
        <taxon>Tracheophyta</taxon>
        <taxon>Spermatophyta</taxon>
        <taxon>Magnoliopsida</taxon>
        <taxon>eudicotyledons</taxon>
        <taxon>Gunneridae</taxon>
        <taxon>Pentapetalae</taxon>
        <taxon>rosids</taxon>
        <taxon>fabids</taxon>
        <taxon>Fagales</taxon>
        <taxon>Fagaceae</taxon>
        <taxon>Fagus</taxon>
    </lineage>
</organism>
<evidence type="ECO:0000313" key="1">
    <source>
        <dbReference type="EMBL" id="SPC86887.1"/>
    </source>
</evidence>
<gene>
    <name evidence="1" type="ORF">FSB_LOCUS14769</name>
</gene>
<protein>
    <submittedName>
        <fullName evidence="1">Uncharacterized protein</fullName>
    </submittedName>
</protein>
<proteinExistence type="predicted"/>
<dbReference type="EMBL" id="OIVN01000884">
    <property type="protein sequence ID" value="SPC86887.1"/>
    <property type="molecule type" value="Genomic_DNA"/>
</dbReference>
<dbReference type="AlphaFoldDB" id="A0A2N9F7H8"/>
<reference evidence="1" key="1">
    <citation type="submission" date="2018-02" db="EMBL/GenBank/DDBJ databases">
        <authorList>
            <person name="Cohen D.B."/>
            <person name="Kent A.D."/>
        </authorList>
    </citation>
    <scope>NUCLEOTIDE SEQUENCE</scope>
</reference>
<sequence>MARISAQRLGGLDFGLGTLISAWLGRIMARWLGSRLSGSEARILKWSWLGISAQWLDGLARSQLIKIESKTVSCSNLGLTSAGRATRVKPRVSDRVGLTWRVANDGGRVRRVNRLVARFIAARNVGGAWRRVHRWISSVFAA</sequence>
<name>A0A2N9F7H8_FAGSY</name>
<accession>A0A2N9F7H8</accession>